<name>A0A2C9W479_MANES</name>
<evidence type="ECO:0000313" key="3">
    <source>
        <dbReference type="Proteomes" id="UP000091857"/>
    </source>
</evidence>
<dbReference type="PANTHER" id="PTHR31215">
    <property type="entry name" value="OS05G0510400 PROTEIN-RELATED"/>
    <property type="match status" value="1"/>
</dbReference>
<gene>
    <name evidence="2" type="ORF">MANES_03G030400v8</name>
</gene>
<organism evidence="2 3">
    <name type="scientific">Manihot esculenta</name>
    <name type="common">Cassava</name>
    <name type="synonym">Jatropha manihot</name>
    <dbReference type="NCBI Taxonomy" id="3983"/>
    <lineage>
        <taxon>Eukaryota</taxon>
        <taxon>Viridiplantae</taxon>
        <taxon>Streptophyta</taxon>
        <taxon>Embryophyta</taxon>
        <taxon>Tracheophyta</taxon>
        <taxon>Spermatophyta</taxon>
        <taxon>Magnoliopsida</taxon>
        <taxon>eudicotyledons</taxon>
        <taxon>Gunneridae</taxon>
        <taxon>Pentapetalae</taxon>
        <taxon>rosids</taxon>
        <taxon>fabids</taxon>
        <taxon>Malpighiales</taxon>
        <taxon>Euphorbiaceae</taxon>
        <taxon>Crotonoideae</taxon>
        <taxon>Manihoteae</taxon>
        <taxon>Manihot</taxon>
    </lineage>
</organism>
<evidence type="ECO:0000259" key="1">
    <source>
        <dbReference type="Pfam" id="PF12937"/>
    </source>
</evidence>
<dbReference type="SUPFAM" id="SSF52047">
    <property type="entry name" value="RNI-like"/>
    <property type="match status" value="1"/>
</dbReference>
<dbReference type="InterPro" id="IPR036047">
    <property type="entry name" value="F-box-like_dom_sf"/>
</dbReference>
<sequence>MDDLPPPLLLDILNRLTDSADLARCRLISKSFNALSREVRSINLVCTLSRYLKLRSPATKDRTTPFKTVFNSLVLNSPVVESISIGVDKSLGGITYDDVDDESDDLYLTGAGFVREWLPRVCRELRSLSISDFWVQSCWRRSDILALVSSCCHILCELEVKNAWLSVNGLNPMPMLTSLTLESVRLDDEDLNKVNHCFPCLQVLNLIGVGGLKEPKIQLFHLRKFRWTVSNAPQSLTIFAPKLVKLELNCIEPRALVLETPSLSDFYLSLRKAHKFEVKELLDLKILQLESADLCGLIYSFPSNNSIERLIVDSLKCVKPGDMTMLSLDMLFNMFPNVSSLTLRSGAWSEMETCFVAGGFQSHAGMQGLKEIVAQLVIHDIDITILFIFTVLDKCTNLSDVALLIHCEVDPKVASNFISRCTADRPRVGWRWGIWNTGSIDTWTSDRI</sequence>
<dbReference type="Gramene" id="Manes.03G030400.1.v8.1">
    <property type="protein sequence ID" value="Manes.03G030400.1.v8.1.CDS"/>
    <property type="gene ID" value="Manes.03G030400.v8.1"/>
</dbReference>
<dbReference type="InterPro" id="IPR044809">
    <property type="entry name" value="AUF1-like"/>
</dbReference>
<accession>A0A2C9W479</accession>
<dbReference type="OrthoDB" id="2242903at2759"/>
<dbReference type="OMA" id="CQWTVSN"/>
<dbReference type="Proteomes" id="UP000091857">
    <property type="component" value="Chromosome 3"/>
</dbReference>
<dbReference type="InterPro" id="IPR032675">
    <property type="entry name" value="LRR_dom_sf"/>
</dbReference>
<reference evidence="3" key="1">
    <citation type="journal article" date="2016" name="Nat. Biotechnol.">
        <title>Sequencing wild and cultivated cassava and related species reveals extensive interspecific hybridization and genetic diversity.</title>
        <authorList>
            <person name="Bredeson J.V."/>
            <person name="Lyons J.B."/>
            <person name="Prochnik S.E."/>
            <person name="Wu G.A."/>
            <person name="Ha C.M."/>
            <person name="Edsinger-Gonzales E."/>
            <person name="Grimwood J."/>
            <person name="Schmutz J."/>
            <person name="Rabbi I.Y."/>
            <person name="Egesi C."/>
            <person name="Nauluvula P."/>
            <person name="Lebot V."/>
            <person name="Ndunguru J."/>
            <person name="Mkamilo G."/>
            <person name="Bart R.S."/>
            <person name="Setter T.L."/>
            <person name="Gleadow R.M."/>
            <person name="Kulakow P."/>
            <person name="Ferguson M.E."/>
            <person name="Rounsley S."/>
            <person name="Rokhsar D.S."/>
        </authorList>
    </citation>
    <scope>NUCLEOTIDE SEQUENCE [LARGE SCALE GENOMIC DNA]</scope>
    <source>
        <strain evidence="3">cv. AM560-2</strain>
    </source>
</reference>
<dbReference type="InterPro" id="IPR001810">
    <property type="entry name" value="F-box_dom"/>
</dbReference>
<proteinExistence type="predicted"/>
<dbReference type="Gene3D" id="3.80.10.10">
    <property type="entry name" value="Ribonuclease Inhibitor"/>
    <property type="match status" value="1"/>
</dbReference>
<protein>
    <recommendedName>
        <fullName evidence="1">F-box domain-containing protein</fullName>
    </recommendedName>
</protein>
<dbReference type="SUPFAM" id="SSF81383">
    <property type="entry name" value="F-box domain"/>
    <property type="match status" value="1"/>
</dbReference>
<keyword evidence="3" id="KW-1185">Reference proteome</keyword>
<dbReference type="AlphaFoldDB" id="A0A2C9W479"/>
<dbReference type="EMBL" id="CM004389">
    <property type="protein sequence ID" value="OAY53876.1"/>
    <property type="molecule type" value="Genomic_DNA"/>
</dbReference>
<comment type="caution">
    <text evidence="2">The sequence shown here is derived from an EMBL/GenBank/DDBJ whole genome shotgun (WGS) entry which is preliminary data.</text>
</comment>
<dbReference type="Pfam" id="PF12937">
    <property type="entry name" value="F-box-like"/>
    <property type="match status" value="1"/>
</dbReference>
<feature type="domain" description="F-box" evidence="1">
    <location>
        <begin position="1"/>
        <end position="37"/>
    </location>
</feature>
<evidence type="ECO:0000313" key="2">
    <source>
        <dbReference type="EMBL" id="OAY53876.1"/>
    </source>
</evidence>